<evidence type="ECO:0000259" key="21">
    <source>
        <dbReference type="Pfam" id="PF02225"/>
    </source>
</evidence>
<feature type="domain" description="Inhibitor I9" evidence="22">
    <location>
        <begin position="790"/>
        <end position="868"/>
    </location>
</feature>
<organism evidence="25 26">
    <name type="scientific">Populus euphratica</name>
    <name type="common">Euphrates poplar</name>
    <dbReference type="NCBI Taxonomy" id="75702"/>
    <lineage>
        <taxon>Eukaryota</taxon>
        <taxon>Viridiplantae</taxon>
        <taxon>Streptophyta</taxon>
        <taxon>Embryophyta</taxon>
        <taxon>Tracheophyta</taxon>
        <taxon>Spermatophyta</taxon>
        <taxon>Magnoliopsida</taxon>
        <taxon>eudicotyledons</taxon>
        <taxon>Gunneridae</taxon>
        <taxon>Pentapetalae</taxon>
        <taxon>rosids</taxon>
        <taxon>fabids</taxon>
        <taxon>Malpighiales</taxon>
        <taxon>Salicaceae</taxon>
        <taxon>Saliceae</taxon>
        <taxon>Populus</taxon>
    </lineage>
</organism>
<dbReference type="InterPro" id="IPR037045">
    <property type="entry name" value="S8pro/Inhibitor_I9_sf"/>
</dbReference>
<evidence type="ECO:0000259" key="24">
    <source>
        <dbReference type="Pfam" id="PF17766"/>
    </source>
</evidence>
<dbReference type="InterPro" id="IPR036852">
    <property type="entry name" value="Peptidase_S8/S53_dom_sf"/>
</dbReference>
<dbReference type="RefSeq" id="XP_011034012.1">
    <property type="nucleotide sequence ID" value="XM_011035710.1"/>
</dbReference>
<dbReference type="PROSITE" id="PS51892">
    <property type="entry name" value="SUBTILASE"/>
    <property type="match status" value="1"/>
</dbReference>
<evidence type="ECO:0000256" key="16">
    <source>
        <dbReference type="ARBA" id="ARBA00023242"/>
    </source>
</evidence>
<dbReference type="SUPFAM" id="SSF52743">
    <property type="entry name" value="Subtilisin-like"/>
    <property type="match status" value="2"/>
</dbReference>
<keyword evidence="25" id="KW-1185">Reference proteome</keyword>
<comment type="subcellular location">
    <subcellularLocation>
        <location evidence="2">Nucleus</location>
    </subcellularLocation>
    <subcellularLocation>
        <location evidence="3">Secreted</location>
        <location evidence="3">Extracellular space</location>
        <location evidence="3">Apoplast</location>
    </subcellularLocation>
</comment>
<evidence type="ECO:0000256" key="7">
    <source>
        <dbReference type="ARBA" id="ARBA00022670"/>
    </source>
</evidence>
<feature type="region of interest" description="Disordered" evidence="19">
    <location>
        <begin position="555"/>
        <end position="583"/>
    </location>
</feature>
<evidence type="ECO:0000256" key="12">
    <source>
        <dbReference type="ARBA" id="ARBA00023054"/>
    </source>
</evidence>
<feature type="domain" description="Subtilisin-like protease fibronectin type-III" evidence="24">
    <location>
        <begin position="276"/>
        <end position="370"/>
    </location>
</feature>
<dbReference type="PROSITE" id="PS00136">
    <property type="entry name" value="SUBTILASE_ASP"/>
    <property type="match status" value="1"/>
</dbReference>
<evidence type="ECO:0000256" key="3">
    <source>
        <dbReference type="ARBA" id="ARBA00004271"/>
    </source>
</evidence>
<dbReference type="Gene3D" id="2.60.40.2310">
    <property type="match status" value="2"/>
</dbReference>
<evidence type="ECO:0000256" key="5">
    <source>
        <dbReference type="ARBA" id="ARBA00022523"/>
    </source>
</evidence>
<keyword evidence="10 18" id="KW-0720">Serine protease</keyword>
<evidence type="ECO:0000256" key="14">
    <source>
        <dbReference type="ARBA" id="ARBA00023163"/>
    </source>
</evidence>
<feature type="active site" description="Charge relay system" evidence="17 18">
    <location>
        <position position="958"/>
    </location>
</feature>
<accession>A0AAJ6UPY2</accession>
<dbReference type="KEGG" id="peu:105132300"/>
<dbReference type="InterPro" id="IPR044822">
    <property type="entry name" value="Myb_DNA-bind_4"/>
</dbReference>
<dbReference type="InterPro" id="IPR003137">
    <property type="entry name" value="PA_domain"/>
</dbReference>
<dbReference type="GO" id="GO:0005634">
    <property type="term" value="C:nucleus"/>
    <property type="evidence" value="ECO:0007669"/>
    <property type="project" value="UniProtKB-SubCell"/>
</dbReference>
<keyword evidence="7 18" id="KW-0645">Protease</keyword>
<comment type="similarity">
    <text evidence="4 18">Belongs to the peptidase S8 family.</text>
</comment>
<dbReference type="GO" id="GO:0048046">
    <property type="term" value="C:apoplast"/>
    <property type="evidence" value="ECO:0007669"/>
    <property type="project" value="UniProtKB-SubCell"/>
</dbReference>
<feature type="compositionally biased region" description="Pro residues" evidence="19">
    <location>
        <begin position="498"/>
        <end position="508"/>
    </location>
</feature>
<evidence type="ECO:0000256" key="2">
    <source>
        <dbReference type="ARBA" id="ARBA00004123"/>
    </source>
</evidence>
<evidence type="ECO:0000256" key="8">
    <source>
        <dbReference type="ARBA" id="ARBA00022729"/>
    </source>
</evidence>
<dbReference type="FunFam" id="3.50.30.30:FF:000005">
    <property type="entry name" value="subtilisin-like protease SBT1.5"/>
    <property type="match status" value="1"/>
</dbReference>
<dbReference type="Gene3D" id="3.50.30.30">
    <property type="match status" value="2"/>
</dbReference>
<evidence type="ECO:0000256" key="10">
    <source>
        <dbReference type="ARBA" id="ARBA00022825"/>
    </source>
</evidence>
<feature type="active site" description="Charge relay system" evidence="17 18">
    <location>
        <position position="901"/>
    </location>
</feature>
<dbReference type="SUPFAM" id="SSF52025">
    <property type="entry name" value="PA domain"/>
    <property type="match status" value="1"/>
</dbReference>
<feature type="domain" description="PA" evidence="21">
    <location>
        <begin position="1115"/>
        <end position="1201"/>
    </location>
</feature>
<keyword evidence="5" id="KW-0052">Apoplast</keyword>
<dbReference type="GeneID" id="105132300"/>
<keyword evidence="15" id="KW-0325">Glycoprotein</keyword>
<gene>
    <name evidence="26" type="primary">LOC105132300</name>
</gene>
<dbReference type="Gene3D" id="3.30.70.80">
    <property type="entry name" value="Peptidase S8 propeptide/proteinase inhibitor I9"/>
    <property type="match status" value="1"/>
</dbReference>
<reference evidence="26" key="1">
    <citation type="submission" date="2025-08" db="UniProtKB">
        <authorList>
            <consortium name="RefSeq"/>
        </authorList>
    </citation>
    <scope>IDENTIFICATION</scope>
</reference>
<dbReference type="InterPro" id="IPR034197">
    <property type="entry name" value="Peptidases_S8_3"/>
</dbReference>
<dbReference type="CDD" id="cd04852">
    <property type="entry name" value="Peptidases_S8_3"/>
    <property type="match status" value="1"/>
</dbReference>
<evidence type="ECO:0000256" key="18">
    <source>
        <dbReference type="PROSITE-ProRule" id="PRU01240"/>
    </source>
</evidence>
<evidence type="ECO:0000256" key="15">
    <source>
        <dbReference type="ARBA" id="ARBA00023180"/>
    </source>
</evidence>
<dbReference type="Proteomes" id="UP000694918">
    <property type="component" value="Unplaced"/>
</dbReference>
<keyword evidence="16" id="KW-0539">Nucleus</keyword>
<evidence type="ECO:0000259" key="23">
    <source>
        <dbReference type="Pfam" id="PF13837"/>
    </source>
</evidence>
<dbReference type="InterPro" id="IPR041469">
    <property type="entry name" value="Subtilisin-like_FN3"/>
</dbReference>
<evidence type="ECO:0000256" key="4">
    <source>
        <dbReference type="ARBA" id="ARBA00011073"/>
    </source>
</evidence>
<dbReference type="GO" id="GO:0009609">
    <property type="term" value="P:response to symbiotic bacterium"/>
    <property type="evidence" value="ECO:0007669"/>
    <property type="project" value="UniProtKB-ARBA"/>
</dbReference>
<feature type="compositionally biased region" description="Acidic residues" evidence="19">
    <location>
        <begin position="560"/>
        <end position="583"/>
    </location>
</feature>
<feature type="domain" description="Peptidase S8/S53" evidence="20">
    <location>
        <begin position="892"/>
        <end position="1317"/>
    </location>
</feature>
<feature type="region of interest" description="Disordered" evidence="19">
    <location>
        <begin position="491"/>
        <end position="529"/>
    </location>
</feature>
<feature type="active site" description="Charge relay system" evidence="17 18">
    <location>
        <position position="1282"/>
    </location>
</feature>
<dbReference type="InterPro" id="IPR010259">
    <property type="entry name" value="S8pro/Inhibitor_I9"/>
</dbReference>
<dbReference type="Gene3D" id="3.40.50.200">
    <property type="entry name" value="Peptidase S8/S53 domain"/>
    <property type="match status" value="2"/>
</dbReference>
<dbReference type="CDD" id="cd02120">
    <property type="entry name" value="PA_subtilisin_like"/>
    <property type="match status" value="1"/>
</dbReference>
<evidence type="ECO:0000256" key="17">
    <source>
        <dbReference type="PIRSR" id="PIRSR615500-1"/>
    </source>
</evidence>
<keyword evidence="13" id="KW-0238">DNA-binding</keyword>
<dbReference type="InterPro" id="IPR015500">
    <property type="entry name" value="Peptidase_S8_subtilisin-rel"/>
</dbReference>
<comment type="function">
    <text evidence="1">Required for arbuscular mycorrhiza (AM) development during AM symbiosis with AM fungi (e.g. Glomeromycota intraradices).</text>
</comment>
<keyword evidence="9 18" id="KW-0378">Hydrolase</keyword>
<evidence type="ECO:0000256" key="13">
    <source>
        <dbReference type="ARBA" id="ARBA00023125"/>
    </source>
</evidence>
<evidence type="ECO:0000256" key="11">
    <source>
        <dbReference type="ARBA" id="ARBA00023015"/>
    </source>
</evidence>
<keyword evidence="8" id="KW-0732">Signal</keyword>
<sequence length="1500" mass="161240">MPPPPPKWKGKCEFNGTLCNNKLIGARNFYSDGKPPIDGNGHGTHTASTAAGNPVPGASFFDQYNGTADGVDVLSLSLGGPSVPFYEDSIAIGAFGAIQKGIFVRLINKGREVKDAGGAAMIVMNDEIYGNVTTASLHVLPASHVTYADGLSIKAYINSTSSPMATILFKGTVFGVPSHPDWSPAAIKSAIMTTANLTNLGGMPITDQFFVPVDVFGIGSGHVNPTKADDPGLVYDIQPDDYIPYLCGLGYNDTAVGIIVQRPVTCSNSSSIPEAQLNYPSFSIKLGSGPQAYTRTVTNVGPLKSSYIAEIISPQGVDVKVTPSAIEFGGGSSKATYSVTFTRAANVKVPFAQGYLNWVSADHVVRSPIASSSVTPSTTPHSRPLPIREDCWSEEATSTLVDAWGRRYLELNRGNLRQKDWQDVADAVNALHGHTKKTYRTDVQCKNRIDTIKKKYKIEKSHVVSSNGTLASAWPFFERLDALIGSNFNSSGKKHLSPSPPVALPLPPSYRRTPQVSSTPPPQPPALAVALPQKRPLPVDDGYFRRNYSAMAAAAAAVESDSEEDEDEEFEGGDGERAEEDVEGEGIKRLALAIERFGEVYERVESEKLKQMVDLEKQRMKFAKDLEMERMRIFTETQVQLEKIKKGFFPNTFYRYFYCVQQLTASDDFWFQKKDALYCCAAAAAAMNVNAYGYVHLLLQIICRPSFISICKLSLQRYINVCLGLSIDSQFQSFSCSFSRMENNRSELLPTMVIAFLVGFISMFSFSQAYTDEGKPLRTSETSQKGKFETYIVFVQKPEGGVSADDLDGWYKSFLPVTIPSSNHQERMVYSYRHVATGFAAKLTAEEAKAMEDKDGFLSAKPQKILSLQTTHSPNFLGLQKNLGFWRNSTYGKGVIIGVLDTGISPDHPSFSDEGVPPPPTKWKGKCNFNGTVCNNKLIGARDFTSSKAAPPFDEVGHGTHTASTAAGNFVNDASVFGNANGTAVGMAPLAHLAIYKVCSDFGCTESDILAAMDAAVEDGVDVLSLSLGGGSAPFFEDSIAVGAFGATQKGIFVSCSAGNEGPYSGSLSNEAPWILTVGASTVDRSIRAHVLLGNSNHFFGESLFQSNSPPYMSLVYAGAHGSQSAAFCAPESLTDIDVKGKIVLCERGGGIARIDKGQAVKDAGGAAMILMNDKDSGYSTLADAHVLPASHVSYSAGLSIKAYINSTQVPTATIMFLGTKIGDKTAPTVASFSSRGPSMASPGILKPDIIGPGVSILAAWPVSVENRTDKKSTFNIISGTSMSCPHLSGIAALLKSAHPDWSPAAIKSAIMTTADLVNLGNQPILDERLLPADILATGAGHVNPSKASDPGLVYDIQPDDYVPYLCGLGYPDRDISYIVQRQVKCSEKSSILEAQLNYPSFSIVYGPNPATQTYTRTVTNVGPPNSFYTAFVDPPPGVNVTVTPNNIIFTNTEQTATYSVTFTATSESNNDPIGQGYIRWVSDKHSIRSQILVSFSNED</sequence>
<dbReference type="InterPro" id="IPR046450">
    <property type="entry name" value="PA_dom_sf"/>
</dbReference>
<keyword evidence="12" id="KW-0175">Coiled coil</keyword>
<dbReference type="InterPro" id="IPR000209">
    <property type="entry name" value="Peptidase_S8/S53_dom"/>
</dbReference>
<evidence type="ECO:0000256" key="9">
    <source>
        <dbReference type="ARBA" id="ARBA00022801"/>
    </source>
</evidence>
<dbReference type="FunFam" id="1.10.10.60:FF:000104">
    <property type="entry name" value="trihelix transcription factor ASIL2"/>
    <property type="match status" value="1"/>
</dbReference>
<protein>
    <submittedName>
        <fullName evidence="26">Uncharacterized protein LOC105132300</fullName>
    </submittedName>
</protein>
<dbReference type="GO" id="GO:0009610">
    <property type="term" value="P:response to symbiotic fungus"/>
    <property type="evidence" value="ECO:0007669"/>
    <property type="project" value="UniProtKB-ARBA"/>
</dbReference>
<dbReference type="Pfam" id="PF13837">
    <property type="entry name" value="Myb_DNA-bind_4"/>
    <property type="match status" value="1"/>
</dbReference>
<dbReference type="GO" id="GO:0003677">
    <property type="term" value="F:DNA binding"/>
    <property type="evidence" value="ECO:0007669"/>
    <property type="project" value="UniProtKB-KW"/>
</dbReference>
<dbReference type="Gene3D" id="1.10.10.60">
    <property type="entry name" value="Homeodomain-like"/>
    <property type="match status" value="1"/>
</dbReference>
<keyword evidence="14" id="KW-0804">Transcription</keyword>
<dbReference type="Pfam" id="PF05922">
    <property type="entry name" value="Inhibitor_I9"/>
    <property type="match status" value="1"/>
</dbReference>
<dbReference type="Pfam" id="PF17766">
    <property type="entry name" value="fn3_6"/>
    <property type="match status" value="2"/>
</dbReference>
<feature type="domain" description="Subtilisin-like protease fibronectin type-III" evidence="24">
    <location>
        <begin position="1396"/>
        <end position="1494"/>
    </location>
</feature>
<evidence type="ECO:0000256" key="6">
    <source>
        <dbReference type="ARBA" id="ARBA00022525"/>
    </source>
</evidence>
<evidence type="ECO:0000313" key="25">
    <source>
        <dbReference type="Proteomes" id="UP000694918"/>
    </source>
</evidence>
<keyword evidence="11" id="KW-0805">Transcription regulation</keyword>
<evidence type="ECO:0000256" key="19">
    <source>
        <dbReference type="SAM" id="MobiDB-lite"/>
    </source>
</evidence>
<dbReference type="Pfam" id="PF00082">
    <property type="entry name" value="Peptidase_S8"/>
    <property type="match status" value="1"/>
</dbReference>
<dbReference type="PRINTS" id="PR00723">
    <property type="entry name" value="SUBTILISIN"/>
</dbReference>
<evidence type="ECO:0000259" key="22">
    <source>
        <dbReference type="Pfam" id="PF05922"/>
    </source>
</evidence>
<dbReference type="GO" id="GO:0004252">
    <property type="term" value="F:serine-type endopeptidase activity"/>
    <property type="evidence" value="ECO:0007669"/>
    <property type="project" value="UniProtKB-UniRule"/>
</dbReference>
<evidence type="ECO:0000313" key="26">
    <source>
        <dbReference type="RefSeq" id="XP_011034012.1"/>
    </source>
</evidence>
<dbReference type="PANTHER" id="PTHR10795">
    <property type="entry name" value="PROPROTEIN CONVERTASE SUBTILISIN/KEXIN"/>
    <property type="match status" value="1"/>
</dbReference>
<dbReference type="FunFam" id="3.40.50.200:FF:000006">
    <property type="entry name" value="Subtilisin-like protease SBT1.5"/>
    <property type="match status" value="1"/>
</dbReference>
<name>A0AAJ6UPY2_POPEU</name>
<keyword evidence="6" id="KW-0964">Secreted</keyword>
<evidence type="ECO:0000256" key="1">
    <source>
        <dbReference type="ARBA" id="ARBA00002076"/>
    </source>
</evidence>
<proteinExistence type="inferred from homology"/>
<dbReference type="InterPro" id="IPR045051">
    <property type="entry name" value="SBT"/>
</dbReference>
<evidence type="ECO:0000259" key="20">
    <source>
        <dbReference type="Pfam" id="PF00082"/>
    </source>
</evidence>
<feature type="domain" description="Myb/SANT-like DNA-binding" evidence="23">
    <location>
        <begin position="390"/>
        <end position="483"/>
    </location>
</feature>
<dbReference type="GO" id="GO:0006508">
    <property type="term" value="P:proteolysis"/>
    <property type="evidence" value="ECO:0007669"/>
    <property type="project" value="UniProtKB-KW"/>
</dbReference>
<dbReference type="InterPro" id="IPR023827">
    <property type="entry name" value="Peptidase_S8_Asp-AS"/>
</dbReference>
<dbReference type="Pfam" id="PF02225">
    <property type="entry name" value="PA"/>
    <property type="match status" value="1"/>
</dbReference>